<protein>
    <submittedName>
        <fullName evidence="1">Uncharacterized protein</fullName>
    </submittedName>
</protein>
<dbReference type="VEuPathDB" id="FungiDB:FUN_016484"/>
<keyword evidence="2" id="KW-1185">Reference proteome</keyword>
<dbReference type="AlphaFoldDB" id="A0A2I1G5M3"/>
<name>A0A2I1G5M3_9GLOM</name>
<organism evidence="1 2">
    <name type="scientific">Rhizophagus irregularis</name>
    <dbReference type="NCBI Taxonomy" id="588596"/>
    <lineage>
        <taxon>Eukaryota</taxon>
        <taxon>Fungi</taxon>
        <taxon>Fungi incertae sedis</taxon>
        <taxon>Mucoromycota</taxon>
        <taxon>Glomeromycotina</taxon>
        <taxon>Glomeromycetes</taxon>
        <taxon>Glomerales</taxon>
        <taxon>Glomeraceae</taxon>
        <taxon>Rhizophagus</taxon>
    </lineage>
</organism>
<reference evidence="1 2" key="1">
    <citation type="submission" date="2015-10" db="EMBL/GenBank/DDBJ databases">
        <title>Genome analyses suggest a sexual origin of heterokaryosis in a supposedly ancient asexual fungus.</title>
        <authorList>
            <person name="Ropars J."/>
            <person name="Sedzielewska K."/>
            <person name="Noel J."/>
            <person name="Charron P."/>
            <person name="Farinelli L."/>
            <person name="Marton T."/>
            <person name="Kruger M."/>
            <person name="Pelin A."/>
            <person name="Brachmann A."/>
            <person name="Corradi N."/>
        </authorList>
    </citation>
    <scope>NUCLEOTIDE SEQUENCE [LARGE SCALE GENOMIC DNA]</scope>
    <source>
        <strain evidence="1 2">A4</strain>
    </source>
</reference>
<dbReference type="Proteomes" id="UP000234323">
    <property type="component" value="Unassembled WGS sequence"/>
</dbReference>
<dbReference type="VEuPathDB" id="FungiDB:RhiirA1_468886"/>
<comment type="caution">
    <text evidence="1">The sequence shown here is derived from an EMBL/GenBank/DDBJ whole genome shotgun (WGS) entry which is preliminary data.</text>
</comment>
<dbReference type="VEuPathDB" id="FungiDB:RhiirFUN_017372"/>
<proteinExistence type="predicted"/>
<accession>A0A2I1G5M3</accession>
<evidence type="ECO:0000313" key="1">
    <source>
        <dbReference type="EMBL" id="PKY41910.1"/>
    </source>
</evidence>
<evidence type="ECO:0000313" key="2">
    <source>
        <dbReference type="Proteomes" id="UP000234323"/>
    </source>
</evidence>
<sequence length="240" mass="28035">MSESSAIAKRCFDPERLGTKPDFTVMITNPQKHVELFIIEIKPNKMNNALILEDFVSFRKTMKYAIDKSIKDGADNLVICGMQVIILGKSLCDGPLVQRDLPHDINWRVRASKGFHIVIVNKKATSYQIAIRMNKKSKSRIMIKLMFHSPTKKRIVNRLINNVRVIQQAWRSYKKRPASFASQIWNALRNDGTTNKEKFLNGDWVKDKKIQLFVRFHKVLVKMIENSEYYHRQYKGIHLM</sequence>
<dbReference type="EMBL" id="LLXI01000173">
    <property type="protein sequence ID" value="PKY41910.1"/>
    <property type="molecule type" value="Genomic_DNA"/>
</dbReference>
<gene>
    <name evidence="1" type="ORF">RhiirA4_455614</name>
</gene>